<keyword evidence="3" id="KW-1185">Reference proteome</keyword>
<accession>A0AAD9A1L0</accession>
<dbReference type="AlphaFoldDB" id="A0AAD9A1L0"/>
<comment type="caution">
    <text evidence="2">The sequence shown here is derived from an EMBL/GenBank/DDBJ whole genome shotgun (WGS) entry which is preliminary data.</text>
</comment>
<protein>
    <submittedName>
        <fullName evidence="2">Uncharacterized protein</fullName>
    </submittedName>
</protein>
<proteinExistence type="predicted"/>
<evidence type="ECO:0000313" key="2">
    <source>
        <dbReference type="EMBL" id="KAK1838900.1"/>
    </source>
</evidence>
<reference evidence="2" key="1">
    <citation type="submission" date="2023-01" db="EMBL/GenBank/DDBJ databases">
        <title>Colletotrichum chrysophilum M932 genome sequence.</title>
        <authorList>
            <person name="Baroncelli R."/>
        </authorList>
    </citation>
    <scope>NUCLEOTIDE SEQUENCE</scope>
    <source>
        <strain evidence="2">M932</strain>
    </source>
</reference>
<dbReference type="EMBL" id="JAQOWY010000749">
    <property type="protein sequence ID" value="KAK1838900.1"/>
    <property type="molecule type" value="Genomic_DNA"/>
</dbReference>
<name>A0AAD9A1L0_9PEZI</name>
<feature type="region of interest" description="Disordered" evidence="1">
    <location>
        <begin position="1"/>
        <end position="27"/>
    </location>
</feature>
<feature type="compositionally biased region" description="Polar residues" evidence="1">
    <location>
        <begin position="1"/>
        <end position="17"/>
    </location>
</feature>
<dbReference type="Proteomes" id="UP001243330">
    <property type="component" value="Unassembled WGS sequence"/>
</dbReference>
<sequence>MDSSGNPTPSFYSTAGRDQTGLPGPPSSSADLVAKAAAWKVASKGLDPGTLAYNAVPKLTKAMSFELWEINLKNAFKVMGLIFYLTDDGIPDGYDKDTVFADDEIAAVRNPNSLGDPMLEGSMLARQLLMEKIQYDLLEELINDGLSVKASACQIFVKTKEYTQKFNKLAVGKVYDDWNRMSRVDYGNTKDFVQDLHSTFTKLNGFGIGFSKTALAYRLIRAVMIFCVNSEV</sequence>
<gene>
    <name evidence="2" type="ORF">CCHR01_18468</name>
</gene>
<organism evidence="2 3">
    <name type="scientific">Colletotrichum chrysophilum</name>
    <dbReference type="NCBI Taxonomy" id="1836956"/>
    <lineage>
        <taxon>Eukaryota</taxon>
        <taxon>Fungi</taxon>
        <taxon>Dikarya</taxon>
        <taxon>Ascomycota</taxon>
        <taxon>Pezizomycotina</taxon>
        <taxon>Sordariomycetes</taxon>
        <taxon>Hypocreomycetidae</taxon>
        <taxon>Glomerellales</taxon>
        <taxon>Glomerellaceae</taxon>
        <taxon>Colletotrichum</taxon>
        <taxon>Colletotrichum gloeosporioides species complex</taxon>
    </lineage>
</organism>
<evidence type="ECO:0000256" key="1">
    <source>
        <dbReference type="SAM" id="MobiDB-lite"/>
    </source>
</evidence>
<evidence type="ECO:0000313" key="3">
    <source>
        <dbReference type="Proteomes" id="UP001243330"/>
    </source>
</evidence>